<comment type="caution">
    <text evidence="3">The sequence shown here is derived from an EMBL/GenBank/DDBJ whole genome shotgun (WGS) entry which is preliminary data.</text>
</comment>
<dbReference type="Proteomes" id="UP000030380">
    <property type="component" value="Unassembled WGS sequence"/>
</dbReference>
<evidence type="ECO:0000256" key="2">
    <source>
        <dbReference type="ARBA" id="ARBA00022679"/>
    </source>
</evidence>
<dbReference type="PANTHER" id="PTHR30160">
    <property type="entry name" value="TETRAACYLDISACCHARIDE 4'-KINASE-RELATED"/>
    <property type="match status" value="1"/>
</dbReference>
<dbReference type="InterPro" id="IPR051199">
    <property type="entry name" value="LPS_LOS_Heptosyltrfase"/>
</dbReference>
<evidence type="ECO:0000313" key="3">
    <source>
        <dbReference type="EMBL" id="KGQ70394.1"/>
    </source>
</evidence>
<dbReference type="AlphaFoldDB" id="A0A0A3B9Y9"/>
<dbReference type="CDD" id="cd03789">
    <property type="entry name" value="GT9_LPS_heptosyltransferase"/>
    <property type="match status" value="1"/>
</dbReference>
<accession>A0A0A3B9Y9</accession>
<dbReference type="GO" id="GO:0005829">
    <property type="term" value="C:cytosol"/>
    <property type="evidence" value="ECO:0007669"/>
    <property type="project" value="TreeGrafter"/>
</dbReference>
<evidence type="ECO:0000256" key="1">
    <source>
        <dbReference type="ARBA" id="ARBA00022676"/>
    </source>
</evidence>
<dbReference type="SUPFAM" id="SSF53756">
    <property type="entry name" value="UDP-Glycosyltransferase/glycogen phosphorylase"/>
    <property type="match status" value="1"/>
</dbReference>
<proteinExistence type="predicted"/>
<dbReference type="RefSeq" id="WP_034614863.1">
    <property type="nucleotide sequence ID" value="NZ_JSUM01000010.1"/>
</dbReference>
<dbReference type="Gene3D" id="3.40.50.2000">
    <property type="entry name" value="Glycogen Phosphorylase B"/>
    <property type="match status" value="2"/>
</dbReference>
<dbReference type="EMBL" id="JSUM01000010">
    <property type="protein sequence ID" value="KGQ70394.1"/>
    <property type="molecule type" value="Genomic_DNA"/>
</dbReference>
<dbReference type="InterPro" id="IPR002201">
    <property type="entry name" value="Glyco_trans_9"/>
</dbReference>
<reference evidence="3 4" key="1">
    <citation type="submission" date="2014-11" db="EMBL/GenBank/DDBJ databases">
        <title>Draft genome sequence of Chelonobacter oris 1662T, associated with respiratory disease in Hermann's Tortoises.</title>
        <authorList>
            <person name="Kudirkiene E."/>
            <person name="Hansen M.J."/>
            <person name="Bojesen A.M."/>
        </authorList>
    </citation>
    <scope>NUCLEOTIDE SEQUENCE [LARGE SCALE GENOMIC DNA]</scope>
    <source>
        <strain evidence="3 4">1662</strain>
    </source>
</reference>
<sequence>MRKILLVRNDKLGDFMLAWPSFAMLKQSAPDYQITALVPAYTAELAKACPYIDAVIIDAGKKGDKAAQQNTLRQIREQKFDAVINLFSDRYNAVLMWKAGIPYRMAPATKIIQFLYNKRVKQRRSQSLKPEYQYNLDLIRTFLNEQIITIVEPAPPYLQFSSDVVNAQKLKLIDLLALSADKRWIFIHAGTGGSATNLDLTQYAEIMTGLVSRLDCQIVLTAGPSEKEKAEKLAGLSGLGGRYIRIYAENDGLLDFSRSLACADLFIAGSTGPLHLCAALNGLTVGFFPSKRSAKSLRWQPISRLDRHLAISPEPNQTEGTEMKSIRPEDVLQQIIPFVQSHWR</sequence>
<keyword evidence="2" id="KW-0808">Transferase</keyword>
<dbReference type="GO" id="GO:0009244">
    <property type="term" value="P:lipopolysaccharide core region biosynthetic process"/>
    <property type="evidence" value="ECO:0007669"/>
    <property type="project" value="TreeGrafter"/>
</dbReference>
<dbReference type="Pfam" id="PF01075">
    <property type="entry name" value="Glyco_transf_9"/>
    <property type="match status" value="1"/>
</dbReference>
<dbReference type="GO" id="GO:0008713">
    <property type="term" value="F:ADP-heptose-lipopolysaccharide heptosyltransferase activity"/>
    <property type="evidence" value="ECO:0007669"/>
    <property type="project" value="TreeGrafter"/>
</dbReference>
<dbReference type="STRING" id="505317.OA57_05950"/>
<evidence type="ECO:0008006" key="5">
    <source>
        <dbReference type="Google" id="ProtNLM"/>
    </source>
</evidence>
<organism evidence="3 4">
    <name type="scientific">Chelonobacter oris</name>
    <dbReference type="NCBI Taxonomy" id="505317"/>
    <lineage>
        <taxon>Bacteria</taxon>
        <taxon>Pseudomonadati</taxon>
        <taxon>Pseudomonadota</taxon>
        <taxon>Gammaproteobacteria</taxon>
        <taxon>Pasteurellales</taxon>
        <taxon>Pasteurellaceae</taxon>
        <taxon>Chelonobacter</taxon>
    </lineage>
</organism>
<dbReference type="OrthoDB" id="9797795at2"/>
<gene>
    <name evidence="3" type="ORF">OA57_05950</name>
</gene>
<protein>
    <recommendedName>
        <fullName evidence="5">ADP-heptose--LPS heptosyltransferase</fullName>
    </recommendedName>
</protein>
<keyword evidence="4" id="KW-1185">Reference proteome</keyword>
<dbReference type="PANTHER" id="PTHR30160:SF15">
    <property type="entry name" value="GLYCOSYLTRANSFERASE HI_0523-RELATED"/>
    <property type="match status" value="1"/>
</dbReference>
<evidence type="ECO:0000313" key="4">
    <source>
        <dbReference type="Proteomes" id="UP000030380"/>
    </source>
</evidence>
<name>A0A0A3B9Y9_9PAST</name>
<keyword evidence="1" id="KW-0328">Glycosyltransferase</keyword>